<organism evidence="1 2">
    <name type="scientific">Legionella beliardensis</name>
    <dbReference type="NCBI Taxonomy" id="91822"/>
    <lineage>
        <taxon>Bacteria</taxon>
        <taxon>Pseudomonadati</taxon>
        <taxon>Pseudomonadota</taxon>
        <taxon>Gammaproteobacteria</taxon>
        <taxon>Legionellales</taxon>
        <taxon>Legionellaceae</taxon>
        <taxon>Legionella</taxon>
    </lineage>
</organism>
<name>A0A378JSS4_9GAMM</name>
<evidence type="ECO:0000313" key="2">
    <source>
        <dbReference type="Proteomes" id="UP000254968"/>
    </source>
</evidence>
<dbReference type="PROSITE" id="PS51257">
    <property type="entry name" value="PROKAR_LIPOPROTEIN"/>
    <property type="match status" value="1"/>
</dbReference>
<accession>A0A378JSS4</accession>
<reference evidence="1 2" key="1">
    <citation type="submission" date="2018-06" db="EMBL/GenBank/DDBJ databases">
        <authorList>
            <consortium name="Pathogen Informatics"/>
            <person name="Doyle S."/>
        </authorList>
    </citation>
    <scope>NUCLEOTIDE SEQUENCE [LARGE SCALE GENOMIC DNA]</scope>
    <source>
        <strain evidence="1 2">NCTC13315</strain>
    </source>
</reference>
<dbReference type="RefSeq" id="WP_160149926.1">
    <property type="nucleotide sequence ID" value="NZ_CAAAHO010000014.1"/>
</dbReference>
<evidence type="ECO:0008006" key="3">
    <source>
        <dbReference type="Google" id="ProtNLM"/>
    </source>
</evidence>
<keyword evidence="2" id="KW-1185">Reference proteome</keyword>
<dbReference type="Proteomes" id="UP000254968">
    <property type="component" value="Unassembled WGS sequence"/>
</dbReference>
<proteinExistence type="predicted"/>
<dbReference type="AlphaFoldDB" id="A0A378JSS4"/>
<gene>
    <name evidence="1" type="ORF">NCTC13315_03093</name>
</gene>
<evidence type="ECO:0000313" key="1">
    <source>
        <dbReference type="EMBL" id="STX55723.1"/>
    </source>
</evidence>
<dbReference type="EMBL" id="UGNV01000005">
    <property type="protein sequence ID" value="STX55723.1"/>
    <property type="molecule type" value="Genomic_DNA"/>
</dbReference>
<sequence length="47" mass="5126">MLGQIIKNISIIPIFFLLVACSPENNFEPVVNDGSYGGDGGHIHRNK</sequence>
<protein>
    <recommendedName>
        <fullName evidence="3">Lipoprotein</fullName>
    </recommendedName>
</protein>